<feature type="coiled-coil region" evidence="1">
    <location>
        <begin position="3"/>
        <end position="48"/>
    </location>
</feature>
<dbReference type="EMBL" id="CP006868">
    <property type="protein sequence ID" value="UXD22336.1"/>
    <property type="molecule type" value="Genomic_DNA"/>
</dbReference>
<keyword evidence="1" id="KW-0175">Coiled coil</keyword>
<dbReference type="AlphaFoldDB" id="A0A977PK11"/>
<organism evidence="2 3">
    <name type="scientific">Ignicoccus pacificus DSM 13166</name>
    <dbReference type="NCBI Taxonomy" id="940294"/>
    <lineage>
        <taxon>Archaea</taxon>
        <taxon>Thermoproteota</taxon>
        <taxon>Thermoprotei</taxon>
        <taxon>Desulfurococcales</taxon>
        <taxon>Desulfurococcaceae</taxon>
        <taxon>Ignicoccus</taxon>
    </lineage>
</organism>
<protein>
    <submittedName>
        <fullName evidence="2">Uncharacterized protein</fullName>
    </submittedName>
</protein>
<dbReference type="KEGG" id="ipc:IPA_03645"/>
<proteinExistence type="predicted"/>
<evidence type="ECO:0000313" key="3">
    <source>
        <dbReference type="Proteomes" id="UP001063698"/>
    </source>
</evidence>
<sequence length="127" mass="14615">MSVKDVIDEIKNYMKTFEELKKELEERRDKLKRELTSLMKKAEEMKILERVCVRIGRSCSIEACYVGIRVSRGVMVLDEGAPKLYLIDGCNVSIVDPDTSDMYEALLRLRDLTAQAVKQLSELLENL</sequence>
<reference evidence="2" key="1">
    <citation type="submission" date="2013-11" db="EMBL/GenBank/DDBJ databases">
        <title>Comparative genomics of Ignicoccus.</title>
        <authorList>
            <person name="Podar M."/>
        </authorList>
    </citation>
    <scope>NUCLEOTIDE SEQUENCE</scope>
    <source>
        <strain evidence="2">DSM 13166</strain>
    </source>
</reference>
<evidence type="ECO:0000256" key="1">
    <source>
        <dbReference type="SAM" id="Coils"/>
    </source>
</evidence>
<dbReference type="Proteomes" id="UP001063698">
    <property type="component" value="Chromosome"/>
</dbReference>
<accession>A0A977PK11</accession>
<keyword evidence="3" id="KW-1185">Reference proteome</keyword>
<evidence type="ECO:0000313" key="2">
    <source>
        <dbReference type="EMBL" id="UXD22336.1"/>
    </source>
</evidence>
<gene>
    <name evidence="2" type="ORF">IPA_03645</name>
</gene>
<name>A0A977PK11_9CREN</name>